<dbReference type="PANTHER" id="PTHR31389">
    <property type="entry name" value="LD39211P"/>
    <property type="match status" value="1"/>
</dbReference>
<accession>A0A2Z6RY82</accession>
<evidence type="ECO:0008006" key="4">
    <source>
        <dbReference type="Google" id="ProtNLM"/>
    </source>
</evidence>
<organism evidence="2 3">
    <name type="scientific">Rhizophagus clarus</name>
    <dbReference type="NCBI Taxonomy" id="94130"/>
    <lineage>
        <taxon>Eukaryota</taxon>
        <taxon>Fungi</taxon>
        <taxon>Fungi incertae sedis</taxon>
        <taxon>Mucoromycota</taxon>
        <taxon>Glomeromycotina</taxon>
        <taxon>Glomeromycetes</taxon>
        <taxon>Glomerales</taxon>
        <taxon>Glomeraceae</taxon>
        <taxon>Rhizophagus</taxon>
    </lineage>
</organism>
<name>A0A2Z6RY82_9GLOM</name>
<dbReference type="Proteomes" id="UP000247702">
    <property type="component" value="Unassembled WGS sequence"/>
</dbReference>
<keyword evidence="1" id="KW-1133">Transmembrane helix</keyword>
<dbReference type="EMBL" id="BEXD01003535">
    <property type="protein sequence ID" value="GBC01402.1"/>
    <property type="molecule type" value="Genomic_DNA"/>
</dbReference>
<feature type="transmembrane region" description="Helical" evidence="1">
    <location>
        <begin position="9"/>
        <end position="27"/>
    </location>
</feature>
<evidence type="ECO:0000256" key="1">
    <source>
        <dbReference type="SAM" id="Phobius"/>
    </source>
</evidence>
<dbReference type="STRING" id="94130.A0A2Z6RY82"/>
<dbReference type="InterPro" id="IPR012444">
    <property type="entry name" value="DUF1647"/>
</dbReference>
<gene>
    <name evidence="2" type="ORF">RclHR1_04180009</name>
</gene>
<evidence type="ECO:0000313" key="3">
    <source>
        <dbReference type="Proteomes" id="UP000247702"/>
    </source>
</evidence>
<comment type="caution">
    <text evidence="2">The sequence shown here is derived from an EMBL/GenBank/DDBJ whole genome shotgun (WGS) entry which is preliminary data.</text>
</comment>
<protein>
    <recommendedName>
        <fullName evidence="4">DUF1647 domain-containing protein</fullName>
    </recommendedName>
</protein>
<keyword evidence="1" id="KW-0812">Transmembrane</keyword>
<keyword evidence="1" id="KW-0472">Membrane</keyword>
<proteinExistence type="predicted"/>
<dbReference type="Pfam" id="PF07801">
    <property type="entry name" value="DUF1647"/>
    <property type="match status" value="1"/>
</dbReference>
<evidence type="ECO:0000313" key="2">
    <source>
        <dbReference type="EMBL" id="GBC01402.1"/>
    </source>
</evidence>
<dbReference type="AlphaFoldDB" id="A0A2Z6RY82"/>
<sequence length="326" mass="38159">MSNSFRKKILILVVVFIVTLLMTRLYLHVYPDSQLFKEYDDYLKEKFTNDTKSDNKNKYDNDETEEYLTNEIIPTIITGASENHFCPLKSFLYATHETIKKTQTKARLIVYDLGLSDKQNEELVKLQKKGYLTEVMLFDWSKYPSFWDIKFARGEYAWKPGMIYEISQKYPGVLIWLDSGTKVQEIFFENIDKFLDENDGFISPSSPGVMINWTHPGVYDYFNDDHAKYDNVQNCNGASIVFDTKRTQSLIDSWYECALEKDCIAPPGSSRKNHRQDQALLTYLAAREGRFCNQSRNYFGFHIHDDGNCKVKIAQYETEHQDLKEN</sequence>
<reference evidence="2 3" key="1">
    <citation type="submission" date="2017-11" db="EMBL/GenBank/DDBJ databases">
        <title>The genome of Rhizophagus clarus HR1 reveals common genetic basis of auxotrophy among arbuscular mycorrhizal fungi.</title>
        <authorList>
            <person name="Kobayashi Y."/>
        </authorList>
    </citation>
    <scope>NUCLEOTIDE SEQUENCE [LARGE SCALE GENOMIC DNA]</scope>
    <source>
        <strain evidence="2 3">HR1</strain>
    </source>
</reference>
<dbReference type="PANTHER" id="PTHR31389:SF4">
    <property type="entry name" value="LD39211P"/>
    <property type="match status" value="1"/>
</dbReference>
<keyword evidence="3" id="KW-1185">Reference proteome</keyword>